<organism evidence="3 4">
    <name type="scientific">Hyalomma marginatum</name>
    <dbReference type="NCBI Taxonomy" id="34627"/>
    <lineage>
        <taxon>Eukaryota</taxon>
        <taxon>Metazoa</taxon>
        <taxon>Ecdysozoa</taxon>
        <taxon>Arthropoda</taxon>
        <taxon>Chelicerata</taxon>
        <taxon>Arachnida</taxon>
        <taxon>Acari</taxon>
        <taxon>Parasitiformes</taxon>
        <taxon>Ixodida</taxon>
        <taxon>Ixodoidea</taxon>
        <taxon>Ixodidae</taxon>
        <taxon>Hyalomminae</taxon>
        <taxon>Hyalomma</taxon>
    </lineage>
</organism>
<protein>
    <submittedName>
        <fullName evidence="3">S9 family peptidase</fullName>
    </submittedName>
</protein>
<dbReference type="SUPFAM" id="SSF82171">
    <property type="entry name" value="DPP6 N-terminal domain-like"/>
    <property type="match status" value="1"/>
</dbReference>
<sequence length="639" mass="72588">MIDLIPRKVLFGNPDKTNAKISNDGRYISYIAPLNGVLNVYVAAIDTPNEAKPVTNDTGRGIRVYYWGYDDKHLLYLQDNNGDENWHLYSVNVEDFTIQNLTDFPDTRVQVNNLSWHFPNEVIIEMNRRRKDLFDLYILDLSSGSVREFFRNEEYASLITDDYFKLRFAQKLNPDGSLTIYEFDQEGNVSEFMQVEAEDIYTTSILDFDEENNLYMIDSTNRNTAALVLFNLKTRQKTLLYENDKADISSLMLHPTKKYLQAAKYNYLREEIKVFDQSLDLAFAKIKETINGDLQILSRSLDDNIWIFADIKSNGPVSYYQYNRTKEEMKFLFYNRDDFVNCELVKMHPVMIKARDGLEMASYLTLPQAFDSSTLDALPQAETVPLILWVHGGPTARDYWGYDAVHQWLANRGYAVLSVNYRGSTGFGKNFINAGNGEWSRKMHTDLIDAVDWAINKGITASDKVAIGGGSYGGYAALVGLTFTPEIFKCAIDIVGPSNLETLLATIPPYWKPHIAALEKKLGGTLTTEEGRNELRARSPINFVDNISKPLLIGQGANDPRVKQSESDQIVNLMNQKGIPVTYILYPEEGHGFAKPENRLSFYAMTELFLNQHLGGQFEEFGTDLKGANFEILSGDNLG</sequence>
<name>A0A8S4C4M9_9ACAR</name>
<evidence type="ECO:0000259" key="2">
    <source>
        <dbReference type="Pfam" id="PF00326"/>
    </source>
</evidence>
<evidence type="ECO:0000313" key="4">
    <source>
        <dbReference type="Proteomes" id="UP000837675"/>
    </source>
</evidence>
<accession>A0A8S4C4M9</accession>
<dbReference type="InterPro" id="IPR011042">
    <property type="entry name" value="6-blade_b-propeller_TolB-like"/>
</dbReference>
<keyword evidence="4" id="KW-1185">Reference proteome</keyword>
<feature type="domain" description="Peptidase S9 prolyl oligopeptidase catalytic" evidence="2">
    <location>
        <begin position="400"/>
        <end position="616"/>
    </location>
</feature>
<evidence type="ECO:0000256" key="1">
    <source>
        <dbReference type="ARBA" id="ARBA00022801"/>
    </source>
</evidence>
<dbReference type="Pfam" id="PF00326">
    <property type="entry name" value="Peptidase_S9"/>
    <property type="match status" value="1"/>
</dbReference>
<dbReference type="PANTHER" id="PTHR42776:SF27">
    <property type="entry name" value="DIPEPTIDYL PEPTIDASE FAMILY MEMBER 6"/>
    <property type="match status" value="1"/>
</dbReference>
<dbReference type="PANTHER" id="PTHR42776">
    <property type="entry name" value="SERINE PEPTIDASE S9 FAMILY MEMBER"/>
    <property type="match status" value="1"/>
</dbReference>
<dbReference type="Proteomes" id="UP000837675">
    <property type="component" value="Unassembled WGS sequence"/>
</dbReference>
<evidence type="ECO:0000313" key="3">
    <source>
        <dbReference type="EMBL" id="CAG7591071.1"/>
    </source>
</evidence>
<gene>
    <name evidence="3" type="ORF">MHYMCMPASI_00389</name>
</gene>
<proteinExistence type="predicted"/>
<dbReference type="Gene3D" id="2.120.10.30">
    <property type="entry name" value="TolB, C-terminal domain"/>
    <property type="match status" value="1"/>
</dbReference>
<dbReference type="AlphaFoldDB" id="A0A8S4C4M9"/>
<dbReference type="InterPro" id="IPR001375">
    <property type="entry name" value="Peptidase_S9_cat"/>
</dbReference>
<dbReference type="InterPro" id="IPR029058">
    <property type="entry name" value="AB_hydrolase_fold"/>
</dbReference>
<dbReference type="Gene3D" id="3.40.50.1820">
    <property type="entry name" value="alpha/beta hydrolase"/>
    <property type="match status" value="1"/>
</dbReference>
<keyword evidence="1" id="KW-0378">Hydrolase</keyword>
<reference evidence="3" key="1">
    <citation type="submission" date="2021-06" db="EMBL/GenBank/DDBJ databases">
        <authorList>
            <person name="Nardi T."/>
            <person name="Nardi T."/>
        </authorList>
    </citation>
    <scope>NUCLEOTIDE SEQUENCE</scope>
</reference>
<dbReference type="GO" id="GO:0006508">
    <property type="term" value="P:proteolysis"/>
    <property type="evidence" value="ECO:0007669"/>
    <property type="project" value="InterPro"/>
</dbReference>
<dbReference type="GO" id="GO:0004252">
    <property type="term" value="F:serine-type endopeptidase activity"/>
    <property type="evidence" value="ECO:0007669"/>
    <property type="project" value="TreeGrafter"/>
</dbReference>
<comment type="caution">
    <text evidence="3">The sequence shown here is derived from an EMBL/GenBank/DDBJ whole genome shotgun (WGS) entry which is preliminary data.</text>
</comment>
<dbReference type="SUPFAM" id="SSF53474">
    <property type="entry name" value="alpha/beta-Hydrolases"/>
    <property type="match status" value="1"/>
</dbReference>
<dbReference type="EMBL" id="CAJVAF010000148">
    <property type="protein sequence ID" value="CAG7591071.1"/>
    <property type="molecule type" value="Genomic_DNA"/>
</dbReference>